<evidence type="ECO:0000313" key="4">
    <source>
        <dbReference type="Proteomes" id="UP000799766"/>
    </source>
</evidence>
<dbReference type="Gene3D" id="3.40.50.1820">
    <property type="entry name" value="alpha/beta hydrolase"/>
    <property type="match status" value="1"/>
</dbReference>
<protein>
    <submittedName>
        <fullName evidence="3">Alpha/Beta hydrolase protein</fullName>
    </submittedName>
</protein>
<feature type="region of interest" description="Disordered" evidence="1">
    <location>
        <begin position="170"/>
        <end position="209"/>
    </location>
</feature>
<dbReference type="OrthoDB" id="408373at2759"/>
<organism evidence="3 4">
    <name type="scientific">Lineolata rhizophorae</name>
    <dbReference type="NCBI Taxonomy" id="578093"/>
    <lineage>
        <taxon>Eukaryota</taxon>
        <taxon>Fungi</taxon>
        <taxon>Dikarya</taxon>
        <taxon>Ascomycota</taxon>
        <taxon>Pezizomycotina</taxon>
        <taxon>Dothideomycetes</taxon>
        <taxon>Dothideomycetes incertae sedis</taxon>
        <taxon>Lineolatales</taxon>
        <taxon>Lineolataceae</taxon>
        <taxon>Lineolata</taxon>
    </lineage>
</organism>
<feature type="compositionally biased region" description="Low complexity" evidence="1">
    <location>
        <begin position="192"/>
        <end position="206"/>
    </location>
</feature>
<sequence>MAPLISSSSLRLPPQASAYVAAGAAASLSVLILRRAFAGSFQVPHPDDDAGITPSPLTTVLPHLTPAEIKALPYPPDALPGARDVPSPYGTFRVYEFGPNDGRKVLFVHGISTPSIGLAPIAQRLAERGCRVMLFDLFGRGFSSLPPSNIPHDTRLYTTQIHLALASSPVSWTSPSLDDITTDNPSETANRSPTYSMSSAHSSPSRTSPPPGFTLVGYSLGGGLAAAFTSHYPNLVHSLVLLAPGGILRPEHVTTTSRLLYYAPRALLPDWLAERLRPRPHSGSGRGPDPDAAPLLADRPASSVSGAVAWQLAHHAGFARAVLGCLREGPIHGQGRAWGRVGAGVAAARGRGREERRAVSKVLVVLGQRDGVVRADEVGRDAREALGEENVVVVVLDAGHGVPYECPEEVVGVMERNWRE</sequence>
<dbReference type="InterPro" id="IPR050228">
    <property type="entry name" value="Carboxylesterase_BioH"/>
</dbReference>
<dbReference type="PANTHER" id="PTHR43194:SF2">
    <property type="entry name" value="PEROXISOMAL MEMBRANE PROTEIN LPX1"/>
    <property type="match status" value="1"/>
</dbReference>
<keyword evidence="4" id="KW-1185">Reference proteome</keyword>
<dbReference type="InterPro" id="IPR000073">
    <property type="entry name" value="AB_hydrolase_1"/>
</dbReference>
<dbReference type="InterPro" id="IPR029058">
    <property type="entry name" value="AB_hydrolase_fold"/>
</dbReference>
<feature type="region of interest" description="Disordered" evidence="1">
    <location>
        <begin position="278"/>
        <end position="298"/>
    </location>
</feature>
<dbReference type="GO" id="GO:0016787">
    <property type="term" value="F:hydrolase activity"/>
    <property type="evidence" value="ECO:0007669"/>
    <property type="project" value="UniProtKB-KW"/>
</dbReference>
<keyword evidence="3" id="KW-0378">Hydrolase</keyword>
<reference evidence="3" key="1">
    <citation type="journal article" date="2020" name="Stud. Mycol.">
        <title>101 Dothideomycetes genomes: a test case for predicting lifestyles and emergence of pathogens.</title>
        <authorList>
            <person name="Haridas S."/>
            <person name="Albert R."/>
            <person name="Binder M."/>
            <person name="Bloem J."/>
            <person name="Labutti K."/>
            <person name="Salamov A."/>
            <person name="Andreopoulos B."/>
            <person name="Baker S."/>
            <person name="Barry K."/>
            <person name="Bills G."/>
            <person name="Bluhm B."/>
            <person name="Cannon C."/>
            <person name="Castanera R."/>
            <person name="Culley D."/>
            <person name="Daum C."/>
            <person name="Ezra D."/>
            <person name="Gonzalez J."/>
            <person name="Henrissat B."/>
            <person name="Kuo A."/>
            <person name="Liang C."/>
            <person name="Lipzen A."/>
            <person name="Lutzoni F."/>
            <person name="Magnuson J."/>
            <person name="Mondo S."/>
            <person name="Nolan M."/>
            <person name="Ohm R."/>
            <person name="Pangilinan J."/>
            <person name="Park H.-J."/>
            <person name="Ramirez L."/>
            <person name="Alfaro M."/>
            <person name="Sun H."/>
            <person name="Tritt A."/>
            <person name="Yoshinaga Y."/>
            <person name="Zwiers L.-H."/>
            <person name="Turgeon B."/>
            <person name="Goodwin S."/>
            <person name="Spatafora J."/>
            <person name="Crous P."/>
            <person name="Grigoriev I."/>
        </authorList>
    </citation>
    <scope>NUCLEOTIDE SEQUENCE</scope>
    <source>
        <strain evidence="3">ATCC 16933</strain>
    </source>
</reference>
<evidence type="ECO:0000313" key="3">
    <source>
        <dbReference type="EMBL" id="KAF2454266.1"/>
    </source>
</evidence>
<proteinExistence type="predicted"/>
<feature type="domain" description="AB hydrolase-1" evidence="2">
    <location>
        <begin position="105"/>
        <end position="411"/>
    </location>
</feature>
<dbReference type="EMBL" id="MU001692">
    <property type="protein sequence ID" value="KAF2454266.1"/>
    <property type="molecule type" value="Genomic_DNA"/>
</dbReference>
<dbReference type="Pfam" id="PF12697">
    <property type="entry name" value="Abhydrolase_6"/>
    <property type="match status" value="1"/>
</dbReference>
<dbReference type="AlphaFoldDB" id="A0A6A6NR96"/>
<accession>A0A6A6NR96</accession>
<dbReference type="Proteomes" id="UP000799766">
    <property type="component" value="Unassembled WGS sequence"/>
</dbReference>
<evidence type="ECO:0000256" key="1">
    <source>
        <dbReference type="SAM" id="MobiDB-lite"/>
    </source>
</evidence>
<gene>
    <name evidence="3" type="ORF">BDY21DRAFT_326347</name>
</gene>
<dbReference type="SUPFAM" id="SSF53474">
    <property type="entry name" value="alpha/beta-Hydrolases"/>
    <property type="match status" value="1"/>
</dbReference>
<name>A0A6A6NR96_9PEZI</name>
<feature type="compositionally biased region" description="Polar residues" evidence="1">
    <location>
        <begin position="182"/>
        <end position="191"/>
    </location>
</feature>
<evidence type="ECO:0000259" key="2">
    <source>
        <dbReference type="Pfam" id="PF12697"/>
    </source>
</evidence>
<dbReference type="PANTHER" id="PTHR43194">
    <property type="entry name" value="HYDROLASE ALPHA/BETA FOLD FAMILY"/>
    <property type="match status" value="1"/>
</dbReference>